<dbReference type="PANTHER" id="PTHR34383:SF3">
    <property type="entry name" value="POLYPHOSPHATE:AMP PHOSPHOTRANSFERASE"/>
    <property type="match status" value="1"/>
</dbReference>
<dbReference type="InterPro" id="IPR022488">
    <property type="entry name" value="PPK2-related"/>
</dbReference>
<reference evidence="2 3" key="1">
    <citation type="submission" date="2019-03" db="EMBL/GenBank/DDBJ databases">
        <title>Genomic Encyclopedia of Type Strains, Phase IV (KMG-IV): sequencing the most valuable type-strain genomes for metagenomic binning, comparative biology and taxonomic classification.</title>
        <authorList>
            <person name="Goeker M."/>
        </authorList>
    </citation>
    <scope>NUCLEOTIDE SEQUENCE [LARGE SCALE GENOMIC DNA]</scope>
    <source>
        <strain evidence="2 3">DSM 100433</strain>
    </source>
</reference>
<dbReference type="SUPFAM" id="SSF52540">
    <property type="entry name" value="P-loop containing nucleoside triphosphate hydrolases"/>
    <property type="match status" value="2"/>
</dbReference>
<dbReference type="PANTHER" id="PTHR34383">
    <property type="entry name" value="POLYPHOSPHATE:AMP PHOSPHOTRANSFERASE-RELATED"/>
    <property type="match status" value="1"/>
</dbReference>
<feature type="domain" description="Polyphosphate kinase-2-related" evidence="1">
    <location>
        <begin position="16"/>
        <end position="237"/>
    </location>
</feature>
<evidence type="ECO:0000313" key="2">
    <source>
        <dbReference type="EMBL" id="TCL45047.1"/>
    </source>
</evidence>
<dbReference type="InterPro" id="IPR027417">
    <property type="entry name" value="P-loop_NTPase"/>
</dbReference>
<feature type="domain" description="Polyphosphate kinase-2-related" evidence="1">
    <location>
        <begin position="279"/>
        <end position="496"/>
    </location>
</feature>
<dbReference type="AlphaFoldDB" id="A0A9X8ULT1"/>
<sequence>MVITMLEHVDLQRKMTKVEYRMDTDVLKRELALLQHTLKDKGLPVIVLFEGWGAAGKGSLISDMILTLDPRSYKVFSTVSPTAEERRRPWLWRHWCRIPERGRIAVFDRSWYPETSIERIEGNLSEAQAKRRLESVNRFERQLTDDGYLVIKFFLHISQKEQKKRLKKLSESKETQWRATRQDWERNEKYEEYYKVFDEMLEATDTECAPWHLIGCTDRRSALSEVYHIMVDSIRQALAEGEERKAAAPKQDGKIDPGPFSLVKIPSLREVSLDKTAPENYKELLKEKQEHLRAIHNRLYLQKVPVVIVYEGWDAAGKGGNIKRLAAALDPRGYEVVPIAAPTPTELSHHYLWRFWEGVPKDGHVAIFDRSWYGRLMVERIEGFCTPEEWHRAYREINEFEKELFDRGAILLKFWIHIDKDEQLRRFNDRENTPEKRWKITDEDWRNREKWDQYEIAVDDMLRYTSTDFAPWTIVESQDKKLARLKTLDTVIAAAENRL</sequence>
<gene>
    <name evidence="2" type="ORF">EDD78_10124</name>
</gene>
<dbReference type="Pfam" id="PF03976">
    <property type="entry name" value="PPK2"/>
    <property type="match status" value="2"/>
</dbReference>
<dbReference type="EMBL" id="SLUK01000001">
    <property type="protein sequence ID" value="TCL45047.1"/>
    <property type="molecule type" value="Genomic_DNA"/>
</dbReference>
<keyword evidence="3" id="KW-1185">Reference proteome</keyword>
<dbReference type="Gene3D" id="3.40.50.300">
    <property type="entry name" value="P-loop containing nucleotide triphosphate hydrolases"/>
    <property type="match status" value="2"/>
</dbReference>
<comment type="caution">
    <text evidence="2">The sequence shown here is derived from an EMBL/GenBank/DDBJ whole genome shotgun (WGS) entry which is preliminary data.</text>
</comment>
<name>A0A9X8ULT1_9FIRM</name>
<organism evidence="2 3">
    <name type="scientific">Harryflintia acetispora</name>
    <dbReference type="NCBI Taxonomy" id="1849041"/>
    <lineage>
        <taxon>Bacteria</taxon>
        <taxon>Bacillati</taxon>
        <taxon>Bacillota</taxon>
        <taxon>Clostridia</taxon>
        <taxon>Eubacteriales</taxon>
        <taxon>Oscillospiraceae</taxon>
        <taxon>Harryflintia</taxon>
    </lineage>
</organism>
<evidence type="ECO:0000313" key="3">
    <source>
        <dbReference type="Proteomes" id="UP000294682"/>
    </source>
</evidence>
<evidence type="ECO:0000259" key="1">
    <source>
        <dbReference type="Pfam" id="PF03976"/>
    </source>
</evidence>
<accession>A0A9X8ULT1</accession>
<proteinExistence type="predicted"/>
<protein>
    <submittedName>
        <fullName evidence="2">Polyphosphate:AMP phosphotransferase</fullName>
    </submittedName>
</protein>
<dbReference type="Proteomes" id="UP000294682">
    <property type="component" value="Unassembled WGS sequence"/>
</dbReference>